<protein>
    <recommendedName>
        <fullName evidence="1">HTH cro/C1-type domain-containing protein</fullName>
    </recommendedName>
</protein>
<dbReference type="SUPFAM" id="SSF47413">
    <property type="entry name" value="lambda repressor-like DNA-binding domains"/>
    <property type="match status" value="1"/>
</dbReference>
<dbReference type="Proteomes" id="UP000604737">
    <property type="component" value="Unassembled WGS sequence"/>
</dbReference>
<accession>A0ABQ3GY88</accession>
<comment type="caution">
    <text evidence="2">The sequence shown here is derived from an EMBL/GenBank/DDBJ whole genome shotgun (WGS) entry which is preliminary data.</text>
</comment>
<organism evidence="2 3">
    <name type="scientific">Jeongeupia chitinilytica</name>
    <dbReference type="NCBI Taxonomy" id="1041641"/>
    <lineage>
        <taxon>Bacteria</taxon>
        <taxon>Pseudomonadati</taxon>
        <taxon>Pseudomonadota</taxon>
        <taxon>Betaproteobacteria</taxon>
        <taxon>Neisseriales</taxon>
        <taxon>Chitinibacteraceae</taxon>
        <taxon>Jeongeupia</taxon>
    </lineage>
</organism>
<dbReference type="SMART" id="SM00530">
    <property type="entry name" value="HTH_XRE"/>
    <property type="match status" value="1"/>
</dbReference>
<keyword evidence="3" id="KW-1185">Reference proteome</keyword>
<evidence type="ECO:0000313" key="3">
    <source>
        <dbReference type="Proteomes" id="UP000604737"/>
    </source>
</evidence>
<dbReference type="RefSeq" id="WP_189459500.1">
    <property type="nucleotide sequence ID" value="NZ_BMYO01000003.1"/>
</dbReference>
<evidence type="ECO:0000259" key="1">
    <source>
        <dbReference type="PROSITE" id="PS50943"/>
    </source>
</evidence>
<gene>
    <name evidence="2" type="ORF">GCM10007350_14400</name>
</gene>
<proteinExistence type="predicted"/>
<sequence>MNTLNEILDSAKESIGTTQDQELARKLGIGQSTLSGYRHGKSTPDAYALMQLSAVLKKDARELLAVIEAERAKTEERRGYWEGLKTQFRKSSKTLGALAAAALVLAFAPSDQHIYMFAFTELSAPMYIMSSYLLEWLDRLLKSLLTPKKENPRWSGVF</sequence>
<name>A0ABQ3GY88_9NEIS</name>
<dbReference type="InterPro" id="IPR001387">
    <property type="entry name" value="Cro/C1-type_HTH"/>
</dbReference>
<dbReference type="CDD" id="cd00093">
    <property type="entry name" value="HTH_XRE"/>
    <property type="match status" value="1"/>
</dbReference>
<dbReference type="InterPro" id="IPR010982">
    <property type="entry name" value="Lambda_DNA-bd_dom_sf"/>
</dbReference>
<dbReference type="Gene3D" id="1.10.260.40">
    <property type="entry name" value="lambda repressor-like DNA-binding domains"/>
    <property type="match status" value="1"/>
</dbReference>
<evidence type="ECO:0000313" key="2">
    <source>
        <dbReference type="EMBL" id="GHD60802.1"/>
    </source>
</evidence>
<dbReference type="EMBL" id="BMYO01000003">
    <property type="protein sequence ID" value="GHD60802.1"/>
    <property type="molecule type" value="Genomic_DNA"/>
</dbReference>
<dbReference type="PROSITE" id="PS50943">
    <property type="entry name" value="HTH_CROC1"/>
    <property type="match status" value="1"/>
</dbReference>
<reference evidence="3" key="1">
    <citation type="journal article" date="2019" name="Int. J. Syst. Evol. Microbiol.">
        <title>The Global Catalogue of Microorganisms (GCM) 10K type strain sequencing project: providing services to taxonomists for standard genome sequencing and annotation.</title>
        <authorList>
            <consortium name="The Broad Institute Genomics Platform"/>
            <consortium name="The Broad Institute Genome Sequencing Center for Infectious Disease"/>
            <person name="Wu L."/>
            <person name="Ma J."/>
        </authorList>
    </citation>
    <scope>NUCLEOTIDE SEQUENCE [LARGE SCALE GENOMIC DNA]</scope>
    <source>
        <strain evidence="3">KCTC 23701</strain>
    </source>
</reference>
<feature type="domain" description="HTH cro/C1-type" evidence="1">
    <location>
        <begin position="21"/>
        <end position="63"/>
    </location>
</feature>
<dbReference type="Pfam" id="PF01381">
    <property type="entry name" value="HTH_3"/>
    <property type="match status" value="1"/>
</dbReference>